<dbReference type="Proteomes" id="UP000677228">
    <property type="component" value="Unassembled WGS sequence"/>
</dbReference>
<dbReference type="EMBL" id="CAJNOK010037339">
    <property type="protein sequence ID" value="CAF1530029.1"/>
    <property type="molecule type" value="Genomic_DNA"/>
</dbReference>
<gene>
    <name evidence="2" type="ORF">OVA965_LOCUS38206</name>
    <name evidence="3" type="ORF">TMI583_LOCUS39377</name>
</gene>
<evidence type="ECO:0000313" key="3">
    <source>
        <dbReference type="EMBL" id="CAF4317068.1"/>
    </source>
</evidence>
<feature type="region of interest" description="Disordered" evidence="1">
    <location>
        <begin position="36"/>
        <end position="58"/>
    </location>
</feature>
<accession>A0A8S2U0F5</accession>
<name>A0A8S2U0F5_9BILA</name>
<evidence type="ECO:0000313" key="2">
    <source>
        <dbReference type="EMBL" id="CAF1530029.1"/>
    </source>
</evidence>
<sequence length="369" mass="43463">MPKKVSKKKKQSVDHPQIIYILYPVTSSINVKPKQTKGNLSIKKSHTTSTKLTKQNLTSDTHNSKLKISTLKHSQSSASLPSKITNELYIKVSSTPASLASSLDNLNSYNNNKNHNHFDDFVILWLDHNQIDIDMKLKLEKKTTHTVQIYSNVEKCINDLHILEQMKIFLIVSGKLGQEIIPLIHDYNHIHSIYIYCMNIERYHEWSLQYSKIQNIFADQSNLIKHITNDLEYATEQLFTFNISTLNQKAFQDLTKNAAKFMWNQLLIEVLFRTSTDNNNYDIKAKKQMLDACRAYYIDNPKQIQYINKFEREYQQHNAIEWYTKETFLYKIINKALRTENIDALLQYQFYIKDLSKQLEQLHDKQYLK</sequence>
<comment type="caution">
    <text evidence="3">The sequence shown here is derived from an EMBL/GenBank/DDBJ whole genome shotgun (WGS) entry which is preliminary data.</text>
</comment>
<organism evidence="3 4">
    <name type="scientific">Didymodactylos carnosus</name>
    <dbReference type="NCBI Taxonomy" id="1234261"/>
    <lineage>
        <taxon>Eukaryota</taxon>
        <taxon>Metazoa</taxon>
        <taxon>Spiralia</taxon>
        <taxon>Gnathifera</taxon>
        <taxon>Rotifera</taxon>
        <taxon>Eurotatoria</taxon>
        <taxon>Bdelloidea</taxon>
        <taxon>Philodinida</taxon>
        <taxon>Philodinidae</taxon>
        <taxon>Didymodactylos</taxon>
    </lineage>
</organism>
<evidence type="ECO:0000256" key="1">
    <source>
        <dbReference type="SAM" id="MobiDB-lite"/>
    </source>
</evidence>
<reference evidence="3" key="1">
    <citation type="submission" date="2021-02" db="EMBL/GenBank/DDBJ databases">
        <authorList>
            <person name="Nowell W R."/>
        </authorList>
    </citation>
    <scope>NUCLEOTIDE SEQUENCE</scope>
</reference>
<dbReference type="EMBL" id="CAJOBA010059574">
    <property type="protein sequence ID" value="CAF4317068.1"/>
    <property type="molecule type" value="Genomic_DNA"/>
</dbReference>
<dbReference type="Proteomes" id="UP000682733">
    <property type="component" value="Unassembled WGS sequence"/>
</dbReference>
<dbReference type="AlphaFoldDB" id="A0A8S2U0F5"/>
<proteinExistence type="predicted"/>
<evidence type="ECO:0000313" key="4">
    <source>
        <dbReference type="Proteomes" id="UP000682733"/>
    </source>
</evidence>
<protein>
    <submittedName>
        <fullName evidence="3">Uncharacterized protein</fullName>
    </submittedName>
</protein>
<feature type="non-terminal residue" evidence="3">
    <location>
        <position position="369"/>
    </location>
</feature>